<keyword evidence="3" id="KW-1185">Reference proteome</keyword>
<dbReference type="Gene3D" id="3.40.50.1820">
    <property type="entry name" value="alpha/beta hydrolase"/>
    <property type="match status" value="1"/>
</dbReference>
<dbReference type="PANTHER" id="PTHR22946:SF9">
    <property type="entry name" value="POLYKETIDE TRANSFERASE AF380"/>
    <property type="match status" value="1"/>
</dbReference>
<evidence type="ECO:0000256" key="1">
    <source>
        <dbReference type="ARBA" id="ARBA00022801"/>
    </source>
</evidence>
<dbReference type="AlphaFoldDB" id="A0A6M7TC33"/>
<dbReference type="EMBL" id="QZXA01000004">
    <property type="protein sequence ID" value="RJT34436.1"/>
    <property type="molecule type" value="Genomic_DNA"/>
</dbReference>
<dbReference type="PANTHER" id="PTHR22946">
    <property type="entry name" value="DIENELACTONE HYDROLASE DOMAIN-CONTAINING PROTEIN-RELATED"/>
    <property type="match status" value="1"/>
</dbReference>
<dbReference type="InterPro" id="IPR029058">
    <property type="entry name" value="AB_hydrolase_fold"/>
</dbReference>
<reference evidence="2 3" key="1">
    <citation type="submission" date="2018-09" db="EMBL/GenBank/DDBJ databases">
        <title>Mesorhizobium carmichaelinearum sp. nov. isolated from Carmichaelinea spp. root nodules in New Zealand.</title>
        <authorList>
            <person name="De Meyer S.E."/>
        </authorList>
    </citation>
    <scope>NUCLEOTIDE SEQUENCE [LARGE SCALE GENOMIC DNA]</scope>
    <source>
        <strain evidence="2 3">LMG 28313</strain>
    </source>
</reference>
<dbReference type="RefSeq" id="WP_064984402.1">
    <property type="nucleotide sequence ID" value="NZ_CP033507.1"/>
</dbReference>
<name>A0A6M7TC33_9HYPH</name>
<protein>
    <submittedName>
        <fullName evidence="2">Dienelactone hydrolase</fullName>
    </submittedName>
</protein>
<sequence>MALKRFQKKQRAKARRISAPVRGLRPAIFVGLVLLSGLFTWGAALAAAAGAPIGAPSASSAAEDTAHLSPVGFEAVQIPNGGEAPLAAGIWYPTSAEPRDVPLEGFHQRVAPSGPVKGHALPLIVISHGGGGSYAGHYDTAIALARAGFIVAAVSHAGDTFDDQSKVLMLWRRPAQLSRLIDFMLKDWQEHADIDPQRIGAFGFSNGGFTVLIEAGGIPDLGRIDPYCAANPQHDLCTALAKAGVHSVAKAVQPPPDAWQPDRRIRAIAAAAPAFGFTFDRAGLAAVQIPVLLWRAADDRHQPDPWYEEQIRSALPRPPEYRVEPLAGHYAFLPPCGAGRRAAAPEICIDAPGFDRAAFHQRLNAALADFFSASLQSQSPSH</sequence>
<evidence type="ECO:0000313" key="2">
    <source>
        <dbReference type="EMBL" id="RJT34436.1"/>
    </source>
</evidence>
<organism evidence="2 3">
    <name type="scientific">Mesorhizobium jarvisii</name>
    <dbReference type="NCBI Taxonomy" id="1777867"/>
    <lineage>
        <taxon>Bacteria</taxon>
        <taxon>Pseudomonadati</taxon>
        <taxon>Pseudomonadota</taxon>
        <taxon>Alphaproteobacteria</taxon>
        <taxon>Hyphomicrobiales</taxon>
        <taxon>Phyllobacteriaceae</taxon>
        <taxon>Mesorhizobium</taxon>
    </lineage>
</organism>
<dbReference type="SUPFAM" id="SSF53474">
    <property type="entry name" value="alpha/beta-Hydrolases"/>
    <property type="match status" value="1"/>
</dbReference>
<dbReference type="InterPro" id="IPR016986">
    <property type="entry name" value="UCP031982_abhydr"/>
</dbReference>
<proteinExistence type="predicted"/>
<comment type="caution">
    <text evidence="2">The sequence shown here is derived from an EMBL/GenBank/DDBJ whole genome shotgun (WGS) entry which is preliminary data.</text>
</comment>
<evidence type="ECO:0000313" key="3">
    <source>
        <dbReference type="Proteomes" id="UP000275530"/>
    </source>
</evidence>
<gene>
    <name evidence="2" type="ORF">D3242_11425</name>
</gene>
<dbReference type="PIRSF" id="PIRSF031982">
    <property type="entry name" value="UCP031982_abhydr"/>
    <property type="match status" value="1"/>
</dbReference>
<accession>A0A6M7TC33</accession>
<dbReference type="Proteomes" id="UP000275530">
    <property type="component" value="Unassembled WGS sequence"/>
</dbReference>
<dbReference type="GO" id="GO:0052689">
    <property type="term" value="F:carboxylic ester hydrolase activity"/>
    <property type="evidence" value="ECO:0007669"/>
    <property type="project" value="UniProtKB-ARBA"/>
</dbReference>
<dbReference type="InterPro" id="IPR050261">
    <property type="entry name" value="FrsA_esterase"/>
</dbReference>
<keyword evidence="1 2" id="KW-0378">Hydrolase</keyword>